<dbReference type="Proteomes" id="UP000717328">
    <property type="component" value="Unassembled WGS sequence"/>
</dbReference>
<protein>
    <recommendedName>
        <fullName evidence="3">F-box domain-containing protein</fullName>
    </recommendedName>
</protein>
<dbReference type="SUPFAM" id="SSF52047">
    <property type="entry name" value="RNI-like"/>
    <property type="match status" value="1"/>
</dbReference>
<reference evidence="1" key="2">
    <citation type="submission" date="2021-10" db="EMBL/GenBank/DDBJ databases">
        <title>Phylogenomics reveals ancestral predisposition of the termite-cultivated fungus Termitomyces towards a domesticated lifestyle.</title>
        <authorList>
            <person name="Auxier B."/>
            <person name="Grum-Grzhimaylo A."/>
            <person name="Cardenas M.E."/>
            <person name="Lodge J.D."/>
            <person name="Laessoe T."/>
            <person name="Pedersen O."/>
            <person name="Smith M.E."/>
            <person name="Kuyper T.W."/>
            <person name="Franco-Molano E.A."/>
            <person name="Baroni T.J."/>
            <person name="Aanen D.K."/>
        </authorList>
    </citation>
    <scope>NUCLEOTIDE SEQUENCE</scope>
    <source>
        <strain evidence="1">D49</strain>
    </source>
</reference>
<keyword evidence="2" id="KW-1185">Reference proteome</keyword>
<reference evidence="1" key="1">
    <citation type="submission" date="2021-02" db="EMBL/GenBank/DDBJ databases">
        <authorList>
            <person name="Nieuwenhuis M."/>
            <person name="Van De Peppel L.J.J."/>
        </authorList>
    </citation>
    <scope>NUCLEOTIDE SEQUENCE</scope>
    <source>
        <strain evidence="1">D49</strain>
    </source>
</reference>
<dbReference type="EMBL" id="JABCKI010006031">
    <property type="protein sequence ID" value="KAG5635740.1"/>
    <property type="molecule type" value="Genomic_DNA"/>
</dbReference>
<comment type="caution">
    <text evidence="1">The sequence shown here is derived from an EMBL/GenBank/DDBJ whole genome shotgun (WGS) entry which is preliminary data.</text>
</comment>
<proteinExistence type="predicted"/>
<sequence>MYPTTLDRIPQVKQTFLHILSQISPISHLFRTNNPPSDLELQQLVPILRHVNTVLCEFDRLDADGSLTAVSEPLEHLHDALQGAISPIRRLPTEILSQIFLECLPCLLICDERTFWNSLNNDEPPWTLTRVSRRWREVALRDQRLWSSLDLDKKGLESLRKLRLCLQRSGNSPLSIDCIYPANARPLLNLLSIHSARWKHIKIRGYLIEHCTRVKGKLPQLETLEIWRWPDVNRCDTFAVAPMLRHIEVWDSLAPIRIPWHQIESLKVHSISGLAGIFASAPQLSQFFLYWFEVAGLNWNRISLAKHSGIKTVYIEEISVLKKLELSSLESLEVADTVSLPVPLSQITHFITRSFCRLQTLILSEVDIHEEPEIRALFDCTQSLVNLTIKDSWRRYKTDWSIVMHILTIAPSQPTSIARLENITFDFKDKAPLNFLLLLEMLESRAGLEIDEANQVCHLKSINLYNLPNPPEGQAFSVVLRLHKLRSLGIRMNLDPVLF</sequence>
<name>A0A9P7FUW9_9AGAR</name>
<accession>A0A9P7FUW9</accession>
<organism evidence="1 2">
    <name type="scientific">Sphagnurus paluster</name>
    <dbReference type="NCBI Taxonomy" id="117069"/>
    <lineage>
        <taxon>Eukaryota</taxon>
        <taxon>Fungi</taxon>
        <taxon>Dikarya</taxon>
        <taxon>Basidiomycota</taxon>
        <taxon>Agaricomycotina</taxon>
        <taxon>Agaricomycetes</taxon>
        <taxon>Agaricomycetidae</taxon>
        <taxon>Agaricales</taxon>
        <taxon>Tricholomatineae</taxon>
        <taxon>Lyophyllaceae</taxon>
        <taxon>Sphagnurus</taxon>
    </lineage>
</organism>
<dbReference type="OrthoDB" id="3365698at2759"/>
<gene>
    <name evidence="1" type="ORF">H0H81_010240</name>
</gene>
<evidence type="ECO:0000313" key="2">
    <source>
        <dbReference type="Proteomes" id="UP000717328"/>
    </source>
</evidence>
<dbReference type="AlphaFoldDB" id="A0A9P7FUW9"/>
<evidence type="ECO:0000313" key="1">
    <source>
        <dbReference type="EMBL" id="KAG5635740.1"/>
    </source>
</evidence>
<evidence type="ECO:0008006" key="3">
    <source>
        <dbReference type="Google" id="ProtNLM"/>
    </source>
</evidence>